<dbReference type="STRING" id="145388.A0A0D2JJ43"/>
<dbReference type="Proteomes" id="UP000054498">
    <property type="component" value="Unassembled WGS sequence"/>
</dbReference>
<dbReference type="SUPFAM" id="SSF46565">
    <property type="entry name" value="Chaperone J-domain"/>
    <property type="match status" value="1"/>
</dbReference>
<dbReference type="InterPro" id="IPR001623">
    <property type="entry name" value="DnaJ_domain"/>
</dbReference>
<dbReference type="OrthoDB" id="10250354at2759"/>
<dbReference type="Pfam" id="PF00226">
    <property type="entry name" value="DnaJ"/>
    <property type="match status" value="1"/>
</dbReference>
<gene>
    <name evidence="2" type="ORF">MNEG_8631</name>
</gene>
<sequence length="221" mass="24047">MAAEEGEDGGMSYYAVLNVPREATTEEIKRAYRQLASVFHPDKHADEELRVQAQEAFSRLQEAYEVLSDPSKRDIYDAYGREGLSSGLEVGAKLQSTEERRAAWKAFLDEQERKRQDALSNHRGTYLCRLDATALAHGAPRAPSMRMVMASNAVEIPLEVGGADGGTVTVQGQALLRTHPRLPGTMLGSGSVLAGYRRSLGDSNTIDGSVQVGVLWLVLGV</sequence>
<dbReference type="CDD" id="cd06257">
    <property type="entry name" value="DnaJ"/>
    <property type="match status" value="1"/>
</dbReference>
<dbReference type="Gene3D" id="1.10.287.110">
    <property type="entry name" value="DnaJ domain"/>
    <property type="match status" value="1"/>
</dbReference>
<dbReference type="PROSITE" id="PS00636">
    <property type="entry name" value="DNAJ_1"/>
    <property type="match status" value="1"/>
</dbReference>
<dbReference type="EMBL" id="KK101879">
    <property type="protein sequence ID" value="KIY99327.1"/>
    <property type="molecule type" value="Genomic_DNA"/>
</dbReference>
<dbReference type="GeneID" id="25741507"/>
<evidence type="ECO:0000313" key="2">
    <source>
        <dbReference type="EMBL" id="KIY99327.1"/>
    </source>
</evidence>
<dbReference type="PANTHER" id="PTHR44157">
    <property type="entry name" value="DNAJ HOMOLOG SUBFAMILY C MEMBER 11"/>
    <property type="match status" value="1"/>
</dbReference>
<reference evidence="2 3" key="1">
    <citation type="journal article" date="2013" name="BMC Genomics">
        <title>Reconstruction of the lipid metabolism for the microalga Monoraphidium neglectum from its genome sequence reveals characteristics suitable for biofuel production.</title>
        <authorList>
            <person name="Bogen C."/>
            <person name="Al-Dilaimi A."/>
            <person name="Albersmeier A."/>
            <person name="Wichmann J."/>
            <person name="Grundmann M."/>
            <person name="Rupp O."/>
            <person name="Lauersen K.J."/>
            <person name="Blifernez-Klassen O."/>
            <person name="Kalinowski J."/>
            <person name="Goesmann A."/>
            <person name="Mussgnug J.H."/>
            <person name="Kruse O."/>
        </authorList>
    </citation>
    <scope>NUCLEOTIDE SEQUENCE [LARGE SCALE GENOMIC DNA]</scope>
    <source>
        <strain evidence="2 3">SAG 48.87</strain>
    </source>
</reference>
<dbReference type="PANTHER" id="PTHR44157:SF1">
    <property type="entry name" value="DNAJ HOMOLOG SUBFAMILY C MEMBER 11"/>
    <property type="match status" value="1"/>
</dbReference>
<evidence type="ECO:0000313" key="3">
    <source>
        <dbReference type="Proteomes" id="UP000054498"/>
    </source>
</evidence>
<evidence type="ECO:0000259" key="1">
    <source>
        <dbReference type="PROSITE" id="PS50076"/>
    </source>
</evidence>
<feature type="domain" description="J" evidence="1">
    <location>
        <begin position="12"/>
        <end position="80"/>
    </location>
</feature>
<dbReference type="RefSeq" id="XP_013898347.1">
    <property type="nucleotide sequence ID" value="XM_014042893.1"/>
</dbReference>
<dbReference type="PRINTS" id="PR00625">
    <property type="entry name" value="JDOMAIN"/>
</dbReference>
<dbReference type="AlphaFoldDB" id="A0A0D2JJ43"/>
<dbReference type="GO" id="GO:0005739">
    <property type="term" value="C:mitochondrion"/>
    <property type="evidence" value="ECO:0007669"/>
    <property type="project" value="GOC"/>
</dbReference>
<dbReference type="InterPro" id="IPR036869">
    <property type="entry name" value="J_dom_sf"/>
</dbReference>
<name>A0A0D2JJ43_9CHLO</name>
<keyword evidence="3" id="KW-1185">Reference proteome</keyword>
<protein>
    <submittedName>
        <fullName evidence="2">Putative DnaJ subfamily C member 11</fullName>
    </submittedName>
</protein>
<dbReference type="InterPro" id="IPR018253">
    <property type="entry name" value="DnaJ_domain_CS"/>
</dbReference>
<dbReference type="SMART" id="SM00271">
    <property type="entry name" value="DnaJ"/>
    <property type="match status" value="1"/>
</dbReference>
<accession>A0A0D2JJ43</accession>
<dbReference type="KEGG" id="mng:MNEG_8631"/>
<proteinExistence type="predicted"/>
<organism evidence="2 3">
    <name type="scientific">Monoraphidium neglectum</name>
    <dbReference type="NCBI Taxonomy" id="145388"/>
    <lineage>
        <taxon>Eukaryota</taxon>
        <taxon>Viridiplantae</taxon>
        <taxon>Chlorophyta</taxon>
        <taxon>core chlorophytes</taxon>
        <taxon>Chlorophyceae</taxon>
        <taxon>CS clade</taxon>
        <taxon>Sphaeropleales</taxon>
        <taxon>Selenastraceae</taxon>
        <taxon>Monoraphidium</taxon>
    </lineage>
</organism>
<dbReference type="PROSITE" id="PS50076">
    <property type="entry name" value="DNAJ_2"/>
    <property type="match status" value="1"/>
</dbReference>
<dbReference type="GO" id="GO:0042407">
    <property type="term" value="P:cristae formation"/>
    <property type="evidence" value="ECO:0007669"/>
    <property type="project" value="TreeGrafter"/>
</dbReference>
<dbReference type="InterPro" id="IPR052243">
    <property type="entry name" value="Mito_inner_membrane_organizer"/>
</dbReference>